<comment type="catalytic activity">
    <reaction evidence="11">
        <text>O-phospho-L-serine + H2O = L-serine + phosphate</text>
        <dbReference type="Rhea" id="RHEA:21208"/>
        <dbReference type="ChEBI" id="CHEBI:15377"/>
        <dbReference type="ChEBI" id="CHEBI:33384"/>
        <dbReference type="ChEBI" id="CHEBI:43474"/>
        <dbReference type="ChEBI" id="CHEBI:57524"/>
        <dbReference type="EC" id="3.1.3.3"/>
    </reaction>
</comment>
<dbReference type="GO" id="GO:0000287">
    <property type="term" value="F:magnesium ion binding"/>
    <property type="evidence" value="ECO:0007669"/>
    <property type="project" value="TreeGrafter"/>
</dbReference>
<dbReference type="PANTHER" id="PTHR43344:SF2">
    <property type="entry name" value="PHOSPHOSERINE PHOSPHATASE"/>
    <property type="match status" value="1"/>
</dbReference>
<evidence type="ECO:0000256" key="10">
    <source>
        <dbReference type="ARBA" id="ARBA00031693"/>
    </source>
</evidence>
<dbReference type="InterPro" id="IPR004469">
    <property type="entry name" value="PSP"/>
</dbReference>
<evidence type="ECO:0000256" key="9">
    <source>
        <dbReference type="ARBA" id="ARBA00023299"/>
    </source>
</evidence>
<reference evidence="14 15" key="1">
    <citation type="submission" date="2012-07" db="EMBL/GenBank/DDBJ databases">
        <title>The Genome Sequence of Actinomyces turicensis ACS-279-V-COL4.</title>
        <authorList>
            <consortium name="The Broad Institute Genome Sequencing Platform"/>
            <person name="Earl A."/>
            <person name="Ward D."/>
            <person name="Feldgarden M."/>
            <person name="Gevers D."/>
            <person name="Saerens B."/>
            <person name="Vaneechoutte M."/>
            <person name="Walker B."/>
            <person name="Young S.K."/>
            <person name="Zeng Q."/>
            <person name="Gargeya S."/>
            <person name="Fitzgerald M."/>
            <person name="Haas B."/>
            <person name="Abouelleil A."/>
            <person name="Alvarado L."/>
            <person name="Arachchi H.M."/>
            <person name="Berlin A."/>
            <person name="Chapman S.B."/>
            <person name="Goldberg J."/>
            <person name="Griggs A."/>
            <person name="Gujja S."/>
            <person name="Hansen M."/>
            <person name="Howarth C."/>
            <person name="Imamovic A."/>
            <person name="Larimer J."/>
            <person name="McCowen C."/>
            <person name="Montmayeur A."/>
            <person name="Murphy C."/>
            <person name="Neiman D."/>
            <person name="Pearson M."/>
            <person name="Priest M."/>
            <person name="Roberts A."/>
            <person name="Saif S."/>
            <person name="Shea T."/>
            <person name="Sisk P."/>
            <person name="Sykes S."/>
            <person name="Wortman J."/>
            <person name="Nusbaum C."/>
            <person name="Birren B."/>
        </authorList>
    </citation>
    <scope>NUCLEOTIDE SEQUENCE [LARGE SCALE GENOMIC DNA]</scope>
    <source>
        <strain evidence="14 15">ACS-279-V-Col4</strain>
    </source>
</reference>
<evidence type="ECO:0000256" key="2">
    <source>
        <dbReference type="ARBA" id="ARBA00005135"/>
    </source>
</evidence>
<keyword evidence="15" id="KW-1185">Reference proteome</keyword>
<dbReference type="Pfam" id="PF12710">
    <property type="entry name" value="HAD"/>
    <property type="match status" value="1"/>
</dbReference>
<dbReference type="PATRIC" id="fig|883077.3.peg.922"/>
<evidence type="ECO:0000256" key="4">
    <source>
        <dbReference type="ARBA" id="ARBA00012640"/>
    </source>
</evidence>
<protein>
    <recommendedName>
        <fullName evidence="4">phosphoserine phosphatase</fullName>
        <ecNumber evidence="4">3.1.3.3</ecNumber>
    </recommendedName>
    <alternativeName>
        <fullName evidence="10">O-phosphoserine phosphohydrolase</fullName>
    </alternativeName>
</protein>
<sequence length="236" mass="25012">MSNTPRSLPDASAFGRDAFSPPPRLIVTDVDSTLIAQEVIEELAHFAGTRGQVADITARAMNGEIDFAESLRLRVSTLAGVPATVFDEVLHSITPTPGVCDLIDAVHAHGGFFGVVSGGFEEVVAPLCHQLNIDHYLANRLEVTNGFLTGKVLGAIVTADAKVQALEGWRLLHGLDVNQTVAIGDGANDIPMLQRAGLGIAFCAKPTVREQVKYSLNVAQLDLLIEPLGLSGVPRT</sequence>
<keyword evidence="7" id="KW-0378">Hydrolase</keyword>
<dbReference type="EMBL" id="AGWQ01000006">
    <property type="protein sequence ID" value="EJZ86291.1"/>
    <property type="molecule type" value="Genomic_DNA"/>
</dbReference>
<proteinExistence type="inferred from homology"/>
<dbReference type="Gene3D" id="3.40.50.1000">
    <property type="entry name" value="HAD superfamily/HAD-like"/>
    <property type="match status" value="1"/>
</dbReference>
<evidence type="ECO:0000256" key="1">
    <source>
        <dbReference type="ARBA" id="ARBA00001946"/>
    </source>
</evidence>
<dbReference type="InterPro" id="IPR036412">
    <property type="entry name" value="HAD-like_sf"/>
</dbReference>
<evidence type="ECO:0000256" key="7">
    <source>
        <dbReference type="ARBA" id="ARBA00022801"/>
    </source>
</evidence>
<dbReference type="SFLD" id="SFLDF00029">
    <property type="entry name" value="phosphoserine_phosphatase"/>
    <property type="match status" value="1"/>
</dbReference>
<comment type="pathway">
    <text evidence="2">Amino-acid biosynthesis; L-serine biosynthesis; L-serine from 3-phospho-D-glycerate: step 3/3.</text>
</comment>
<name>K0YRR5_9ACTO</name>
<dbReference type="eggNOG" id="COG0560">
    <property type="taxonomic scope" value="Bacteria"/>
</dbReference>
<dbReference type="STRING" id="883077.HMPREF9241_00916"/>
<dbReference type="UniPathway" id="UPA00135">
    <property type="reaction ID" value="UER00198"/>
</dbReference>
<keyword evidence="6" id="KW-0479">Metal-binding</keyword>
<dbReference type="InterPro" id="IPR050582">
    <property type="entry name" value="HAD-like_SerB"/>
</dbReference>
<evidence type="ECO:0000313" key="15">
    <source>
        <dbReference type="Proteomes" id="UP000003994"/>
    </source>
</evidence>
<dbReference type="GO" id="GO:0036424">
    <property type="term" value="F:L-phosphoserine phosphatase activity"/>
    <property type="evidence" value="ECO:0007669"/>
    <property type="project" value="InterPro"/>
</dbReference>
<evidence type="ECO:0000256" key="11">
    <source>
        <dbReference type="ARBA" id="ARBA00048138"/>
    </source>
</evidence>
<dbReference type="Proteomes" id="UP000003994">
    <property type="component" value="Unassembled WGS sequence"/>
</dbReference>
<organism evidence="14 15">
    <name type="scientific">Schaalia turicensis ACS-279-V-Col4</name>
    <dbReference type="NCBI Taxonomy" id="883077"/>
    <lineage>
        <taxon>Bacteria</taxon>
        <taxon>Bacillati</taxon>
        <taxon>Actinomycetota</taxon>
        <taxon>Actinomycetes</taxon>
        <taxon>Actinomycetales</taxon>
        <taxon>Actinomycetaceae</taxon>
        <taxon>Schaalia</taxon>
    </lineage>
</organism>
<feature type="active site" description="Proton donor" evidence="13">
    <location>
        <position position="31"/>
    </location>
</feature>
<evidence type="ECO:0000256" key="13">
    <source>
        <dbReference type="PIRSR" id="PIRSR604469-1"/>
    </source>
</evidence>
<evidence type="ECO:0000256" key="5">
    <source>
        <dbReference type="ARBA" id="ARBA00022605"/>
    </source>
</evidence>
<feature type="active site" description="Nucleophile" evidence="13">
    <location>
        <position position="29"/>
    </location>
</feature>
<dbReference type="RefSeq" id="WP_006681121.1">
    <property type="nucleotide sequence ID" value="NZ_JH815209.1"/>
</dbReference>
<dbReference type="SUPFAM" id="SSF56784">
    <property type="entry name" value="HAD-like"/>
    <property type="match status" value="1"/>
</dbReference>
<keyword evidence="9" id="KW-0718">Serine biosynthesis</keyword>
<evidence type="ECO:0000256" key="8">
    <source>
        <dbReference type="ARBA" id="ARBA00022842"/>
    </source>
</evidence>
<dbReference type="InterPro" id="IPR023214">
    <property type="entry name" value="HAD_sf"/>
</dbReference>
<evidence type="ECO:0000313" key="14">
    <source>
        <dbReference type="EMBL" id="EJZ86291.1"/>
    </source>
</evidence>
<comment type="similarity">
    <text evidence="3">Belongs to the HAD-like hydrolase superfamily. SerB family.</text>
</comment>
<dbReference type="SFLD" id="SFLDG01137">
    <property type="entry name" value="C1.6.1:_Phosphoserine_Phosphat"/>
    <property type="match status" value="1"/>
</dbReference>
<keyword evidence="8" id="KW-0460">Magnesium</keyword>
<dbReference type="GO" id="GO:0006564">
    <property type="term" value="P:L-serine biosynthetic process"/>
    <property type="evidence" value="ECO:0007669"/>
    <property type="project" value="UniProtKB-KW"/>
</dbReference>
<gene>
    <name evidence="14" type="ORF">HMPREF9241_00916</name>
</gene>
<accession>K0YRR5</accession>
<evidence type="ECO:0000256" key="3">
    <source>
        <dbReference type="ARBA" id="ARBA00009184"/>
    </source>
</evidence>
<comment type="catalytic activity">
    <reaction evidence="12">
        <text>O-phospho-D-serine + H2O = D-serine + phosphate</text>
        <dbReference type="Rhea" id="RHEA:24873"/>
        <dbReference type="ChEBI" id="CHEBI:15377"/>
        <dbReference type="ChEBI" id="CHEBI:35247"/>
        <dbReference type="ChEBI" id="CHEBI:43474"/>
        <dbReference type="ChEBI" id="CHEBI:58680"/>
        <dbReference type="EC" id="3.1.3.3"/>
    </reaction>
</comment>
<dbReference type="SFLD" id="SFLDS00003">
    <property type="entry name" value="Haloacid_Dehalogenase"/>
    <property type="match status" value="1"/>
</dbReference>
<dbReference type="NCBIfam" id="TIGR00338">
    <property type="entry name" value="serB"/>
    <property type="match status" value="1"/>
</dbReference>
<dbReference type="EC" id="3.1.3.3" evidence="4"/>
<dbReference type="SFLD" id="SFLDG01136">
    <property type="entry name" value="C1.6:_Phosphoserine_Phosphatas"/>
    <property type="match status" value="1"/>
</dbReference>
<keyword evidence="5" id="KW-0028">Amino-acid biosynthesis</keyword>
<dbReference type="AlphaFoldDB" id="K0YRR5"/>
<dbReference type="PANTHER" id="PTHR43344">
    <property type="entry name" value="PHOSPHOSERINE PHOSPHATASE"/>
    <property type="match status" value="1"/>
</dbReference>
<dbReference type="HOGENOM" id="CLU_036368_4_3_11"/>
<comment type="cofactor">
    <cofactor evidence="1">
        <name>Mg(2+)</name>
        <dbReference type="ChEBI" id="CHEBI:18420"/>
    </cofactor>
</comment>
<dbReference type="NCBIfam" id="TIGR01488">
    <property type="entry name" value="HAD-SF-IB"/>
    <property type="match status" value="1"/>
</dbReference>
<dbReference type="GO" id="GO:0005737">
    <property type="term" value="C:cytoplasm"/>
    <property type="evidence" value="ECO:0007669"/>
    <property type="project" value="TreeGrafter"/>
</dbReference>
<comment type="caution">
    <text evidence="14">The sequence shown here is derived from an EMBL/GenBank/DDBJ whole genome shotgun (WGS) entry which is preliminary data.</text>
</comment>
<evidence type="ECO:0000256" key="6">
    <source>
        <dbReference type="ARBA" id="ARBA00022723"/>
    </source>
</evidence>
<evidence type="ECO:0000256" key="12">
    <source>
        <dbReference type="ARBA" id="ARBA00048523"/>
    </source>
</evidence>